<keyword evidence="10" id="KW-1015">Disulfide bond</keyword>
<feature type="transmembrane region" description="Helical" evidence="12">
    <location>
        <begin position="89"/>
        <end position="109"/>
    </location>
</feature>
<name>A0AAW5E7D1_9BACI</name>
<dbReference type="GO" id="GO:0016020">
    <property type="term" value="C:membrane"/>
    <property type="evidence" value="ECO:0007669"/>
    <property type="project" value="UniProtKB-SubCell"/>
</dbReference>
<dbReference type="RefSeq" id="WP_240256741.1">
    <property type="nucleotide sequence ID" value="NZ_JAKTTI010000028.1"/>
</dbReference>
<keyword evidence="3 12" id="KW-0812">Transmembrane</keyword>
<gene>
    <name evidence="13" type="ORF">MJG50_15930</name>
</gene>
<dbReference type="InterPro" id="IPR050450">
    <property type="entry name" value="COX15/CtaA_HemeA_synthase"/>
</dbReference>
<sequence>MKIKLFSLLTIFVTYILIVFGGYVASSESGMGCGPDWPLCNGVVIPILQGATLVEFAHRVIGAILFILTCILLWMIIRSRRRENGVRIAAYWMIFLLVIQVILGAIVVILDLPAIVVTIHLLIAMAFLACLIWIHHSQRVSVLQLKKRSLLLSHLYGVTILLVLTLAFGAYIKHQSYGLACSWLDCRDSLLPVTSAQILQTIHRTLAIVSAIYILLLTYISFRKNWGSSIQKRLMLATITVVVQVLIGIFTVTSNISVSWAVLHLAAGTALFGIIIEALVSLHFAVSRIKIPDWSRQIGNKI</sequence>
<organism evidence="13 14">
    <name type="scientific">Fredinandcohnia quinoae</name>
    <dbReference type="NCBI Taxonomy" id="2918902"/>
    <lineage>
        <taxon>Bacteria</taxon>
        <taxon>Bacillati</taxon>
        <taxon>Bacillota</taxon>
        <taxon>Bacilli</taxon>
        <taxon>Bacillales</taxon>
        <taxon>Bacillaceae</taxon>
        <taxon>Fredinandcohnia</taxon>
    </lineage>
</organism>
<keyword evidence="14" id="KW-1185">Reference proteome</keyword>
<feature type="transmembrane region" description="Helical" evidence="12">
    <location>
        <begin position="155"/>
        <end position="172"/>
    </location>
</feature>
<keyword evidence="7" id="KW-0408">Iron</keyword>
<dbReference type="Pfam" id="PF02628">
    <property type="entry name" value="COX15-CtaA"/>
    <property type="match status" value="1"/>
</dbReference>
<dbReference type="GO" id="GO:0016491">
    <property type="term" value="F:oxidoreductase activity"/>
    <property type="evidence" value="ECO:0007669"/>
    <property type="project" value="UniProtKB-KW"/>
</dbReference>
<comment type="subcellular location">
    <subcellularLocation>
        <location evidence="1">Membrane</location>
        <topology evidence="1">Multi-pass membrane protein</topology>
    </subcellularLocation>
</comment>
<evidence type="ECO:0000256" key="6">
    <source>
        <dbReference type="ARBA" id="ARBA00023002"/>
    </source>
</evidence>
<dbReference type="PANTHER" id="PTHR35457">
    <property type="entry name" value="HEME A SYNTHASE"/>
    <property type="match status" value="1"/>
</dbReference>
<dbReference type="Proteomes" id="UP001431131">
    <property type="component" value="Unassembled WGS sequence"/>
</dbReference>
<dbReference type="InterPro" id="IPR003780">
    <property type="entry name" value="COX15/CtaA_fam"/>
</dbReference>
<evidence type="ECO:0000256" key="11">
    <source>
        <dbReference type="ARBA" id="ARBA00023444"/>
    </source>
</evidence>
<accession>A0AAW5E7D1</accession>
<feature type="transmembrane region" description="Helical" evidence="12">
    <location>
        <begin position="56"/>
        <end position="77"/>
    </location>
</feature>
<comment type="caution">
    <text evidence="13">The sequence shown here is derived from an EMBL/GenBank/DDBJ whole genome shotgun (WGS) entry which is preliminary data.</text>
</comment>
<keyword evidence="5 12" id="KW-1133">Transmembrane helix</keyword>
<evidence type="ECO:0000256" key="1">
    <source>
        <dbReference type="ARBA" id="ARBA00004141"/>
    </source>
</evidence>
<feature type="transmembrane region" description="Helical" evidence="12">
    <location>
        <begin position="5"/>
        <end position="25"/>
    </location>
</feature>
<dbReference type="EMBL" id="JAKTTI010000028">
    <property type="protein sequence ID" value="MCH1626824.1"/>
    <property type="molecule type" value="Genomic_DNA"/>
</dbReference>
<feature type="transmembrane region" description="Helical" evidence="12">
    <location>
        <begin position="115"/>
        <end position="134"/>
    </location>
</feature>
<keyword evidence="6" id="KW-0560">Oxidoreductase</keyword>
<proteinExistence type="predicted"/>
<keyword evidence="2" id="KW-1003">Cell membrane</keyword>
<evidence type="ECO:0000256" key="5">
    <source>
        <dbReference type="ARBA" id="ARBA00022989"/>
    </source>
</evidence>
<dbReference type="GO" id="GO:0046872">
    <property type="term" value="F:metal ion binding"/>
    <property type="evidence" value="ECO:0007669"/>
    <property type="project" value="UniProtKB-KW"/>
</dbReference>
<keyword evidence="4" id="KW-0479">Metal-binding</keyword>
<evidence type="ECO:0000256" key="9">
    <source>
        <dbReference type="ARBA" id="ARBA00023136"/>
    </source>
</evidence>
<evidence type="ECO:0000313" key="13">
    <source>
        <dbReference type="EMBL" id="MCH1626824.1"/>
    </source>
</evidence>
<dbReference type="PANTHER" id="PTHR35457:SF1">
    <property type="entry name" value="HEME A SYNTHASE"/>
    <property type="match status" value="1"/>
</dbReference>
<comment type="pathway">
    <text evidence="11">Porphyrin-containing compound metabolism.</text>
</comment>
<dbReference type="AlphaFoldDB" id="A0AAW5E7D1"/>
<evidence type="ECO:0000256" key="12">
    <source>
        <dbReference type="SAM" id="Phobius"/>
    </source>
</evidence>
<evidence type="ECO:0000256" key="7">
    <source>
        <dbReference type="ARBA" id="ARBA00023004"/>
    </source>
</evidence>
<keyword evidence="8" id="KW-0350">Heme biosynthesis</keyword>
<evidence type="ECO:0000256" key="10">
    <source>
        <dbReference type="ARBA" id="ARBA00023157"/>
    </source>
</evidence>
<evidence type="ECO:0000256" key="3">
    <source>
        <dbReference type="ARBA" id="ARBA00022692"/>
    </source>
</evidence>
<dbReference type="GO" id="GO:0006784">
    <property type="term" value="P:heme A biosynthetic process"/>
    <property type="evidence" value="ECO:0007669"/>
    <property type="project" value="InterPro"/>
</dbReference>
<evidence type="ECO:0000256" key="8">
    <source>
        <dbReference type="ARBA" id="ARBA00023133"/>
    </source>
</evidence>
<feature type="transmembrane region" description="Helical" evidence="12">
    <location>
        <begin position="202"/>
        <end position="222"/>
    </location>
</feature>
<keyword evidence="9 12" id="KW-0472">Membrane</keyword>
<protein>
    <submittedName>
        <fullName evidence="13">COX15/CtaA family protein</fullName>
    </submittedName>
</protein>
<evidence type="ECO:0000256" key="4">
    <source>
        <dbReference type="ARBA" id="ARBA00022723"/>
    </source>
</evidence>
<feature type="transmembrane region" description="Helical" evidence="12">
    <location>
        <begin position="262"/>
        <end position="286"/>
    </location>
</feature>
<feature type="transmembrane region" description="Helical" evidence="12">
    <location>
        <begin position="234"/>
        <end position="256"/>
    </location>
</feature>
<evidence type="ECO:0000256" key="2">
    <source>
        <dbReference type="ARBA" id="ARBA00022475"/>
    </source>
</evidence>
<evidence type="ECO:0000313" key="14">
    <source>
        <dbReference type="Proteomes" id="UP001431131"/>
    </source>
</evidence>
<reference evidence="13" key="1">
    <citation type="submission" date="2022-02" db="EMBL/GenBank/DDBJ databases">
        <title>Fredinandcohnia quinoae sp. nov. isolated from Chenopodium quinoa seeds.</title>
        <authorList>
            <person name="Saati-Santamaria Z."/>
            <person name="Flores-Felix J.D."/>
            <person name="Igual J.M."/>
            <person name="Velazquez E."/>
            <person name="Garcia-Fraile P."/>
            <person name="Martinez-Molina E."/>
        </authorList>
    </citation>
    <scope>NUCLEOTIDE SEQUENCE</scope>
    <source>
        <strain evidence="13">SECRCQ15</strain>
    </source>
</reference>